<dbReference type="Gene3D" id="1.10.10.10">
    <property type="entry name" value="Winged helix-like DNA-binding domain superfamily/Winged helix DNA-binding domain"/>
    <property type="match status" value="1"/>
</dbReference>
<protein>
    <submittedName>
        <fullName evidence="2">Transcriptional regulator PadR-like family protein</fullName>
    </submittedName>
</protein>
<reference evidence="2 3" key="1">
    <citation type="submission" date="2015-02" db="EMBL/GenBank/DDBJ databases">
        <title>Draft genome sequences of ten Microbacterium spp. with emphasis on heavy metal contaminated environments.</title>
        <authorList>
            <person name="Corretto E."/>
        </authorList>
    </citation>
    <scope>NUCLEOTIDE SEQUENCE [LARGE SCALE GENOMIC DNA]</scope>
    <source>
        <strain evidence="2 3">DSM 8608</strain>
    </source>
</reference>
<dbReference type="OrthoDB" id="3186544at2"/>
<gene>
    <name evidence="2" type="ORF">RS82_03904</name>
</gene>
<evidence type="ECO:0000259" key="1">
    <source>
        <dbReference type="Pfam" id="PF03551"/>
    </source>
</evidence>
<dbReference type="AlphaFoldDB" id="A0A0M2H6K3"/>
<dbReference type="Proteomes" id="UP000034098">
    <property type="component" value="Unassembled WGS sequence"/>
</dbReference>
<proteinExistence type="predicted"/>
<keyword evidence="3" id="KW-1185">Reference proteome</keyword>
<evidence type="ECO:0000313" key="2">
    <source>
        <dbReference type="EMBL" id="KJL39703.1"/>
    </source>
</evidence>
<dbReference type="PANTHER" id="PTHR43252">
    <property type="entry name" value="TRANSCRIPTIONAL REGULATOR YQJI"/>
    <property type="match status" value="1"/>
</dbReference>
<evidence type="ECO:0000313" key="3">
    <source>
        <dbReference type="Proteomes" id="UP000034098"/>
    </source>
</evidence>
<dbReference type="InterPro" id="IPR036390">
    <property type="entry name" value="WH_DNA-bd_sf"/>
</dbReference>
<dbReference type="SUPFAM" id="SSF46785">
    <property type="entry name" value="Winged helix' DNA-binding domain"/>
    <property type="match status" value="1"/>
</dbReference>
<feature type="domain" description="Transcription regulator PadR N-terminal" evidence="1">
    <location>
        <begin position="5"/>
        <end position="76"/>
    </location>
</feature>
<sequence>MQFVILGLLLSGPLSLYDLQKRFAAGISLFYSASSGSIQRALQHLVDDGAVVVAEADGSRRGRKVHRITDEGRERWRAWMRAPISGGTDAETVVLARVYLLGLLEAPEDRADVLRGIREHVDGSREALEALATEVDAKAAGLDDASRRIFAFQRATLEYGLRSHAVMREWIDDVGEQA</sequence>
<dbReference type="Pfam" id="PF03551">
    <property type="entry name" value="PadR"/>
    <property type="match status" value="1"/>
</dbReference>
<dbReference type="RefSeq" id="WP_045302526.1">
    <property type="nucleotide sequence ID" value="NZ_JYJA01000041.1"/>
</dbReference>
<accession>A0A0M2H6K3</accession>
<dbReference type="PATRIC" id="fig|69370.6.peg.3969"/>
<name>A0A0M2H6K3_MICTR</name>
<dbReference type="InterPro" id="IPR005149">
    <property type="entry name" value="Tscrpt_reg_PadR_N"/>
</dbReference>
<dbReference type="PANTHER" id="PTHR43252:SF6">
    <property type="entry name" value="NEGATIVE TRANSCRIPTION REGULATOR PADR"/>
    <property type="match status" value="1"/>
</dbReference>
<organism evidence="2 3">
    <name type="scientific">Microbacterium trichothecenolyticum</name>
    <name type="common">Aureobacterium trichothecenolyticum</name>
    <dbReference type="NCBI Taxonomy" id="69370"/>
    <lineage>
        <taxon>Bacteria</taxon>
        <taxon>Bacillati</taxon>
        <taxon>Actinomycetota</taxon>
        <taxon>Actinomycetes</taxon>
        <taxon>Micrococcales</taxon>
        <taxon>Microbacteriaceae</taxon>
        <taxon>Microbacterium</taxon>
    </lineage>
</organism>
<comment type="caution">
    <text evidence="2">The sequence shown here is derived from an EMBL/GenBank/DDBJ whole genome shotgun (WGS) entry which is preliminary data.</text>
</comment>
<dbReference type="EMBL" id="JYJA01000041">
    <property type="protein sequence ID" value="KJL39703.1"/>
    <property type="molecule type" value="Genomic_DNA"/>
</dbReference>
<dbReference type="InterPro" id="IPR036388">
    <property type="entry name" value="WH-like_DNA-bd_sf"/>
</dbReference>